<evidence type="ECO:0000313" key="5">
    <source>
        <dbReference type="EMBL" id="WQD38763.1"/>
    </source>
</evidence>
<dbReference type="PANTHER" id="PTHR30146">
    <property type="entry name" value="LACI-RELATED TRANSCRIPTIONAL REPRESSOR"/>
    <property type="match status" value="1"/>
</dbReference>
<keyword evidence="6" id="KW-1185">Reference proteome</keyword>
<dbReference type="Gene3D" id="3.40.50.2300">
    <property type="match status" value="2"/>
</dbReference>
<keyword evidence="3" id="KW-0804">Transcription</keyword>
<gene>
    <name evidence="5" type="ORF">U0035_01220</name>
</gene>
<dbReference type="InterPro" id="IPR046335">
    <property type="entry name" value="LacI/GalR-like_sensor"/>
</dbReference>
<dbReference type="CDD" id="cd06267">
    <property type="entry name" value="PBP1_LacI_sugar_binding-like"/>
    <property type="match status" value="1"/>
</dbReference>
<dbReference type="Pfam" id="PF13377">
    <property type="entry name" value="Peripla_BP_3"/>
    <property type="match status" value="1"/>
</dbReference>
<accession>A0ABZ0W638</accession>
<organism evidence="5 6">
    <name type="scientific">Niabella yanshanensis</name>
    <dbReference type="NCBI Taxonomy" id="577386"/>
    <lineage>
        <taxon>Bacteria</taxon>
        <taxon>Pseudomonadati</taxon>
        <taxon>Bacteroidota</taxon>
        <taxon>Chitinophagia</taxon>
        <taxon>Chitinophagales</taxon>
        <taxon>Chitinophagaceae</taxon>
        <taxon>Niabella</taxon>
    </lineage>
</organism>
<dbReference type="InterPro" id="IPR028082">
    <property type="entry name" value="Peripla_BP_I"/>
</dbReference>
<evidence type="ECO:0000256" key="2">
    <source>
        <dbReference type="ARBA" id="ARBA00023125"/>
    </source>
</evidence>
<dbReference type="PANTHER" id="PTHR30146:SF109">
    <property type="entry name" value="HTH-TYPE TRANSCRIPTIONAL REGULATOR GALS"/>
    <property type="match status" value="1"/>
</dbReference>
<dbReference type="EMBL" id="CP139960">
    <property type="protein sequence ID" value="WQD38763.1"/>
    <property type="molecule type" value="Genomic_DNA"/>
</dbReference>
<protein>
    <submittedName>
        <fullName evidence="5">Substrate-binding domain-containing protein</fullName>
    </submittedName>
</protein>
<evidence type="ECO:0000256" key="3">
    <source>
        <dbReference type="ARBA" id="ARBA00023163"/>
    </source>
</evidence>
<evidence type="ECO:0000259" key="4">
    <source>
        <dbReference type="Pfam" id="PF13377"/>
    </source>
</evidence>
<evidence type="ECO:0000256" key="1">
    <source>
        <dbReference type="ARBA" id="ARBA00023015"/>
    </source>
</evidence>
<evidence type="ECO:0000313" key="6">
    <source>
        <dbReference type="Proteomes" id="UP001325680"/>
    </source>
</evidence>
<sequence>MSNKSHITQQPQVAVFDLLNLVLSERSVGRDCKFQPAKPGRRKRSRRAIWSVGGQPAALASAGAPLGSPSARIAVLVESLSDHHTTKIISGIEVAAEKTGYEIAILNVLGKRQPLIGLDSFEGFIACCSDETAVDPDFFEKLGKPVIVVGNVENVRGAHCIKTNYQKGARLAVNHLIDQGCQNILMIAPAGNRAVDLDKYLGYRDALKDLGKNWMEPLSVSEASIEAGMNMAARMFEKGELPDGVFITNDWIAAGFVKYLKKKKDCLEAKTVVVGFGNESLCEIIEPGWSSIDFRKEVAGSTALHVLFEHLGDLQRSAGDGLTVIEPVLAIRV</sequence>
<name>A0ABZ0W638_9BACT</name>
<dbReference type="Proteomes" id="UP001325680">
    <property type="component" value="Chromosome"/>
</dbReference>
<feature type="domain" description="Transcriptional regulator LacI/GalR-like sensor" evidence="4">
    <location>
        <begin position="173"/>
        <end position="316"/>
    </location>
</feature>
<keyword evidence="2" id="KW-0238">DNA-binding</keyword>
<proteinExistence type="predicted"/>
<reference evidence="5 6" key="1">
    <citation type="submission" date="2023-12" db="EMBL/GenBank/DDBJ databases">
        <title>Genome sequencing and assembly of bacterial species from a model synthetic community.</title>
        <authorList>
            <person name="Hogle S.L."/>
        </authorList>
    </citation>
    <scope>NUCLEOTIDE SEQUENCE [LARGE SCALE GENOMIC DNA]</scope>
    <source>
        <strain evidence="5 6">HAMBI_3031</strain>
    </source>
</reference>
<dbReference type="RefSeq" id="WP_162817990.1">
    <property type="nucleotide sequence ID" value="NZ_CP139960.1"/>
</dbReference>
<dbReference type="SUPFAM" id="SSF53822">
    <property type="entry name" value="Periplasmic binding protein-like I"/>
    <property type="match status" value="1"/>
</dbReference>
<keyword evidence="1" id="KW-0805">Transcription regulation</keyword>